<dbReference type="GO" id="GO:0005737">
    <property type="term" value="C:cytoplasm"/>
    <property type="evidence" value="ECO:0007669"/>
    <property type="project" value="UniProtKB-SubCell"/>
</dbReference>
<reference evidence="20" key="1">
    <citation type="submission" date="2011-08" db="EMBL/GenBank/DDBJ databases">
        <title>The draft genome of Latimeria chalumnae.</title>
        <authorList>
            <person name="Di Palma F."/>
            <person name="Alfoldi J."/>
            <person name="Johnson J."/>
            <person name="Berlin A."/>
            <person name="Gnerre S."/>
            <person name="Jaffe D."/>
            <person name="MacCallum I."/>
            <person name="Young S."/>
            <person name="Walker B.J."/>
            <person name="Lander E."/>
            <person name="Lindblad-Toh K."/>
        </authorList>
    </citation>
    <scope>NUCLEOTIDE SEQUENCE [LARGE SCALE GENOMIC DNA]</scope>
    <source>
        <strain evidence="20">Wild caught</strain>
    </source>
</reference>
<dbReference type="EC" id="3.1.4.11" evidence="2 14"/>
<dbReference type="PANTHER" id="PTHR10336:SF210">
    <property type="entry name" value="1-PHOSPHATIDYLINOSITOL 4,5-BISPHOSPHATE PHOSPHODIESTERASE DELTA-1"/>
    <property type="match status" value="1"/>
</dbReference>
<feature type="binding site" evidence="12">
    <location>
        <position position="638"/>
    </location>
    <ligand>
        <name>Ca(2+)</name>
        <dbReference type="ChEBI" id="CHEBI:29108"/>
        <label>5</label>
    </ligand>
</feature>
<comment type="subcellular location">
    <subcellularLocation>
        <location evidence="1">Cytoplasm</location>
    </subcellularLocation>
</comment>
<dbReference type="SMART" id="SM00149">
    <property type="entry name" value="PLCYc"/>
    <property type="match status" value="1"/>
</dbReference>
<reference evidence="19" key="2">
    <citation type="submission" date="2025-08" db="UniProtKB">
        <authorList>
            <consortium name="Ensembl"/>
        </authorList>
    </citation>
    <scope>IDENTIFICATION</scope>
</reference>
<comment type="catalytic activity">
    <reaction evidence="9">
        <text>a 1,2-diacyl-sn-glycero-3-phospho-(1D-myo-inositol-4,5-bisphosphate) + H2O = 1D-myo-inositol 1,4,5-trisphosphate + a 1,2-diacyl-sn-glycerol + H(+)</text>
        <dbReference type="Rhea" id="RHEA:33179"/>
        <dbReference type="ChEBI" id="CHEBI:15377"/>
        <dbReference type="ChEBI" id="CHEBI:15378"/>
        <dbReference type="ChEBI" id="CHEBI:17815"/>
        <dbReference type="ChEBI" id="CHEBI:58456"/>
        <dbReference type="ChEBI" id="CHEBI:203600"/>
        <dbReference type="EC" id="3.1.4.11"/>
    </reaction>
    <physiologicalReaction direction="left-to-right" evidence="9">
        <dbReference type="Rhea" id="RHEA:33180"/>
    </physiologicalReaction>
</comment>
<feature type="binding site" evidence="12">
    <location>
        <position position="640"/>
    </location>
    <ligand>
        <name>Ca(2+)</name>
        <dbReference type="ChEBI" id="CHEBI:29108"/>
        <label>5</label>
    </ligand>
</feature>
<feature type="domain" description="C2" evidence="16">
    <location>
        <begin position="540"/>
        <end position="669"/>
    </location>
</feature>
<evidence type="ECO:0000256" key="3">
    <source>
        <dbReference type="ARBA" id="ARBA00022490"/>
    </source>
</evidence>
<feature type="binding site" evidence="11">
    <location>
        <position position="453"/>
    </location>
    <ligand>
        <name>substrate</name>
    </ligand>
</feature>
<feature type="binding site" evidence="11">
    <location>
        <position position="375"/>
    </location>
    <ligand>
        <name>substrate</name>
    </ligand>
</feature>
<dbReference type="FunFam" id="2.60.40.150:FF:000058">
    <property type="entry name" value="Phosphoinositide phospholipase C"/>
    <property type="match status" value="1"/>
</dbReference>
<evidence type="ECO:0000256" key="13">
    <source>
        <dbReference type="PIRSR" id="PIRSR628391-4"/>
    </source>
</evidence>
<name>H3B2C6_LATCH</name>
<dbReference type="InterPro" id="IPR015359">
    <property type="entry name" value="PLC_EF-hand-like"/>
</dbReference>
<dbReference type="Gene3D" id="3.20.20.190">
    <property type="entry name" value="Phosphatidylinositol (PI) phosphodiesterase"/>
    <property type="match status" value="1"/>
</dbReference>
<keyword evidence="6 14" id="KW-0442">Lipid degradation</keyword>
<dbReference type="CDD" id="cd00275">
    <property type="entry name" value="C2_PLC_like"/>
    <property type="match status" value="1"/>
</dbReference>
<dbReference type="InterPro" id="IPR018247">
    <property type="entry name" value="EF_Hand_1_Ca_BS"/>
</dbReference>
<dbReference type="SUPFAM" id="SSF49562">
    <property type="entry name" value="C2 domain (Calcium/lipid-binding domain, CaLB)"/>
    <property type="match status" value="1"/>
</dbReference>
<dbReference type="SUPFAM" id="SSF47473">
    <property type="entry name" value="EF-hand"/>
    <property type="match status" value="1"/>
</dbReference>
<dbReference type="Pfam" id="PF00387">
    <property type="entry name" value="PI-PLC-Y"/>
    <property type="match status" value="1"/>
</dbReference>
<keyword evidence="3" id="KW-0963">Cytoplasm</keyword>
<dbReference type="Pfam" id="PF00388">
    <property type="entry name" value="PI-PLC-X"/>
    <property type="match status" value="1"/>
</dbReference>
<dbReference type="Pfam" id="PF00168">
    <property type="entry name" value="C2"/>
    <property type="match status" value="1"/>
</dbReference>
<evidence type="ECO:0000256" key="12">
    <source>
        <dbReference type="PIRSR" id="PIRSR628391-3"/>
    </source>
</evidence>
<dbReference type="InterPro" id="IPR011993">
    <property type="entry name" value="PH-like_dom_sf"/>
</dbReference>
<dbReference type="PRINTS" id="PR00390">
    <property type="entry name" value="PHPHLIPASEC"/>
</dbReference>
<dbReference type="EMBL" id="AFYH01055222">
    <property type="status" value="NOT_ANNOTATED_CDS"/>
    <property type="molecule type" value="Genomic_DNA"/>
</dbReference>
<dbReference type="Bgee" id="ENSLACG00000014132">
    <property type="expression patterns" value="Expressed in pectoral fin and 3 other cell types or tissues"/>
</dbReference>
<dbReference type="InterPro" id="IPR002048">
    <property type="entry name" value="EF_hand_dom"/>
</dbReference>
<dbReference type="InterPro" id="IPR001711">
    <property type="entry name" value="PLipase_C_Pinositol-sp_Y"/>
</dbReference>
<proteinExistence type="predicted"/>
<comment type="cofactor">
    <cofactor evidence="12">
        <name>Ca(2+)</name>
        <dbReference type="ChEBI" id="CHEBI:29108"/>
    </cofactor>
    <text evidence="12">Binds 3 Ca(2+) ions per subunit. Two of the Ca(2+) ions are bound to the C2 domain.</text>
</comment>
<dbReference type="Gene3D" id="2.30.29.30">
    <property type="entry name" value="Pleckstrin-homology domain (PH domain)/Phosphotyrosine-binding domain (PTB)"/>
    <property type="match status" value="1"/>
</dbReference>
<evidence type="ECO:0000256" key="2">
    <source>
        <dbReference type="ARBA" id="ARBA00012368"/>
    </source>
</evidence>
<feature type="binding site" evidence="12">
    <location>
        <position position="585"/>
    </location>
    <ligand>
        <name>Ca(2+)</name>
        <dbReference type="ChEBI" id="CHEBI:29108"/>
        <label>4</label>
    </ligand>
</feature>
<sequence>TVNIDDIEDIRHGHESEGLKKYANSVPAGHCFSIIFKDPKKRNLDLIASSEVEAQHWVTGLNKVIKNSDSMNKLQKLEHWISICFRKTDKNRDNKMDFEELKKFLKNMNIEVDDTYAKELFKECDRSKSDFLESEEVEEFYKRLTKREEIDTIFNTYAKQNGNMSRDNLLNFIKNEQKEVVGREYVESLIEKYELNETAKNQNLMTQDGFLMYLLSSEGNIFNPAWAKVCQDMSQPLSHYYISSSHNTYLLEDQLKGPSSTEAYIKALSKGCRCVELDCWDGPDGEPVIYHGYTFTSKILFKDVIQTVKANAFKASPYPVILSLENHCSLEQQTVMAQHMKNILGDMLLTEPIDGITAEFPSPEELKGKILIKGKKLKSLDDNNLMEQDEVSDEDEAAEVEDEAVEEEKKNKKESSKLKLSKELSDLVVYVKSVHFYGFEHAKEEQAFFEMSSFGESKAFKLAKESGSDFVIYNTRQLSRIYPAGRRTDSSNYNPVEMWNIGSQIVALNFQTYGKEMDLYQGKFQQNGYSGYILKPSFLQDSQSTFDPNLQKEGEWLKPKTLHVMVISAQQLPKRNQNKTSSIADPLVTVEIHGLECDSTQKQTQYIKNNGFNPSWNERFQFNIDVPELALIRFAVEDYDSHSRNDLIGQYTLPFASLQLGYRHIHLLSKKGDQYPSATLFVHIMIMNQ</sequence>
<dbReference type="Ensembl" id="ENSLACT00000016158.1">
    <property type="protein sequence ID" value="ENSLACP00000016047.1"/>
    <property type="gene ID" value="ENSLACG00000014132.1"/>
</dbReference>
<feature type="binding site" evidence="12">
    <location>
        <position position="278"/>
    </location>
    <ligand>
        <name>Ca(2+)</name>
        <dbReference type="ChEBI" id="CHEBI:29108"/>
        <label>3</label>
        <note>catalytic</note>
    </ligand>
</feature>
<dbReference type="InterPro" id="IPR028391">
    <property type="entry name" value="PLC-delta1_cat"/>
</dbReference>
<evidence type="ECO:0000259" key="16">
    <source>
        <dbReference type="PROSITE" id="PS50004"/>
    </source>
</evidence>
<keyword evidence="8" id="KW-0807">Transducer</keyword>
<dbReference type="Proteomes" id="UP000008672">
    <property type="component" value="Unassembled WGS sequence"/>
</dbReference>
<feature type="binding site" evidence="12">
    <location>
        <position position="247"/>
    </location>
    <ligand>
        <name>Ca(2+)</name>
        <dbReference type="ChEBI" id="CHEBI:29108"/>
        <label>3</label>
        <note>catalytic</note>
    </ligand>
</feature>
<feature type="binding site" evidence="12">
    <location>
        <position position="325"/>
    </location>
    <ligand>
        <name>Ca(2+)</name>
        <dbReference type="ChEBI" id="CHEBI:29108"/>
        <label>3</label>
        <note>catalytic</note>
    </ligand>
</feature>
<dbReference type="InterPro" id="IPR001849">
    <property type="entry name" value="PH_domain"/>
</dbReference>
<dbReference type="SMART" id="SM00148">
    <property type="entry name" value="PLCXc"/>
    <property type="match status" value="1"/>
</dbReference>
<evidence type="ECO:0000256" key="6">
    <source>
        <dbReference type="ARBA" id="ARBA00022963"/>
    </source>
</evidence>
<dbReference type="GO" id="GO:0005886">
    <property type="term" value="C:plasma membrane"/>
    <property type="evidence" value="ECO:0007669"/>
    <property type="project" value="TreeGrafter"/>
</dbReference>
<protein>
    <recommendedName>
        <fullName evidence="2 14">Phosphoinositide phospholipase C</fullName>
        <ecNumber evidence="2 14">3.1.4.11</ecNumber>
    </recommendedName>
</protein>
<dbReference type="InterPro" id="IPR017946">
    <property type="entry name" value="PLC-like_Pdiesterase_TIM-brl"/>
</dbReference>
<dbReference type="FunFam" id="1.10.238.10:FF:000005">
    <property type="entry name" value="Phosphoinositide phospholipase C"/>
    <property type="match status" value="1"/>
</dbReference>
<dbReference type="STRING" id="7897.ENSLACP00000016047"/>
<dbReference type="InParanoid" id="H3B2C6"/>
<dbReference type="EMBL" id="AFYH01055227">
    <property type="status" value="NOT_ANNOTATED_CDS"/>
    <property type="molecule type" value="Genomic_DNA"/>
</dbReference>
<dbReference type="InterPro" id="IPR000909">
    <property type="entry name" value="PLipase_C_PInositol-sp_X_dom"/>
</dbReference>
<dbReference type="CDD" id="cd16217">
    <property type="entry name" value="EFh_PI-PLCdelta1"/>
    <property type="match status" value="1"/>
</dbReference>
<dbReference type="FunFam" id="3.20.20.190:FF:000022">
    <property type="entry name" value="Phosphoinositide phospholipase C"/>
    <property type="match status" value="1"/>
</dbReference>
<evidence type="ECO:0000256" key="10">
    <source>
        <dbReference type="PIRSR" id="PIRSR628391-1"/>
    </source>
</evidence>
<feature type="binding site" evidence="12">
    <location>
        <position position="583"/>
    </location>
    <ligand>
        <name>Ca(2+)</name>
        <dbReference type="ChEBI" id="CHEBI:29108"/>
        <label>4</label>
    </ligand>
</feature>
<keyword evidence="13" id="KW-0325">Glycoprotein</keyword>
<dbReference type="EMBL" id="AFYH01055225">
    <property type="status" value="NOT_ANNOTATED_CDS"/>
    <property type="molecule type" value="Genomic_DNA"/>
</dbReference>
<evidence type="ECO:0000259" key="15">
    <source>
        <dbReference type="PROSITE" id="PS50003"/>
    </source>
</evidence>
<evidence type="ECO:0000256" key="7">
    <source>
        <dbReference type="ARBA" id="ARBA00023098"/>
    </source>
</evidence>
<evidence type="ECO:0000256" key="5">
    <source>
        <dbReference type="ARBA" id="ARBA00022837"/>
    </source>
</evidence>
<dbReference type="EMBL" id="AFYH01055224">
    <property type="status" value="NOT_ANNOTATED_CDS"/>
    <property type="molecule type" value="Genomic_DNA"/>
</dbReference>
<dbReference type="SUPFAM" id="SSF51695">
    <property type="entry name" value="PLC-like phosphodiesterases"/>
    <property type="match status" value="1"/>
</dbReference>
<dbReference type="EMBL" id="AFYH01055228">
    <property type="status" value="NOT_ANNOTATED_CDS"/>
    <property type="molecule type" value="Genomic_DNA"/>
</dbReference>
<dbReference type="InterPro" id="IPR046975">
    <property type="entry name" value="PLC-delta1_EF"/>
</dbReference>
<dbReference type="GeneTree" id="ENSGT00940000158392"/>
<evidence type="ECO:0000256" key="4">
    <source>
        <dbReference type="ARBA" id="ARBA00022723"/>
    </source>
</evidence>
<organism evidence="19 20">
    <name type="scientific">Latimeria chalumnae</name>
    <name type="common">Coelacanth</name>
    <dbReference type="NCBI Taxonomy" id="7897"/>
    <lineage>
        <taxon>Eukaryota</taxon>
        <taxon>Metazoa</taxon>
        <taxon>Chordata</taxon>
        <taxon>Craniata</taxon>
        <taxon>Vertebrata</taxon>
        <taxon>Euteleostomi</taxon>
        <taxon>Coelacanthiformes</taxon>
        <taxon>Coelacanthidae</taxon>
        <taxon>Latimeria</taxon>
    </lineage>
</organism>
<feature type="binding site" evidence="11">
    <location>
        <position position="480"/>
    </location>
    <ligand>
        <name>substrate</name>
    </ligand>
</feature>
<gene>
    <name evidence="19" type="primary">LOC102347797</name>
</gene>
<dbReference type="EMBL" id="AFYH01055223">
    <property type="status" value="NOT_ANNOTATED_CDS"/>
    <property type="molecule type" value="Genomic_DNA"/>
</dbReference>
<feature type="domain" description="PI-PLC Y-box" evidence="17">
    <location>
        <begin position="424"/>
        <end position="540"/>
    </location>
</feature>
<dbReference type="EMBL" id="AFYH01055221">
    <property type="status" value="NOT_ANNOTATED_CDS"/>
    <property type="molecule type" value="Genomic_DNA"/>
</dbReference>
<feature type="domain" description="EF-hand" evidence="18">
    <location>
        <begin position="112"/>
        <end position="147"/>
    </location>
</feature>
<dbReference type="SMART" id="SM00239">
    <property type="entry name" value="C2"/>
    <property type="match status" value="1"/>
</dbReference>
<dbReference type="PROSITE" id="PS50007">
    <property type="entry name" value="PIPLC_X_DOMAIN"/>
    <property type="match status" value="1"/>
</dbReference>
<feature type="domain" description="PH" evidence="15">
    <location>
        <begin position="1"/>
        <end position="66"/>
    </location>
</feature>
<dbReference type="Gene3D" id="2.60.40.150">
    <property type="entry name" value="C2 domain"/>
    <property type="match status" value="1"/>
</dbReference>
<keyword evidence="20" id="KW-1185">Reference proteome</keyword>
<dbReference type="InterPro" id="IPR001192">
    <property type="entry name" value="PI-PLC_fam"/>
</dbReference>
<dbReference type="CDD" id="cd08593">
    <property type="entry name" value="PI-PLCc_delta"/>
    <property type="match status" value="1"/>
</dbReference>
<dbReference type="PROSITE" id="PS00018">
    <property type="entry name" value="EF_HAND_1"/>
    <property type="match status" value="2"/>
</dbReference>
<dbReference type="GO" id="GO:0016042">
    <property type="term" value="P:lipid catabolic process"/>
    <property type="evidence" value="ECO:0007669"/>
    <property type="project" value="UniProtKB-KW"/>
</dbReference>
<dbReference type="SMART" id="SM00054">
    <property type="entry name" value="EFh"/>
    <property type="match status" value="2"/>
</dbReference>
<evidence type="ECO:0000256" key="8">
    <source>
        <dbReference type="ARBA" id="ARBA00023224"/>
    </source>
</evidence>
<feature type="glycosylation site" description="O-linked (GlcNAc) serine" evidence="13">
    <location>
        <position position="127"/>
    </location>
</feature>
<feature type="binding site" evidence="12">
    <location>
        <position position="609"/>
    </location>
    <ligand>
        <name>Ca(2+)</name>
        <dbReference type="ChEBI" id="CHEBI:29108"/>
        <label>4</label>
    </ligand>
</feature>
<dbReference type="InterPro" id="IPR035892">
    <property type="entry name" value="C2_domain_sf"/>
</dbReference>
<dbReference type="EMBL" id="AFYH01055226">
    <property type="status" value="NOT_ANNOTATED_CDS"/>
    <property type="molecule type" value="Genomic_DNA"/>
</dbReference>
<dbReference type="AlphaFoldDB" id="H3B2C6"/>
<dbReference type="GO" id="GO:0005509">
    <property type="term" value="F:calcium ion binding"/>
    <property type="evidence" value="ECO:0007669"/>
    <property type="project" value="InterPro"/>
</dbReference>
<dbReference type="InterPro" id="IPR011992">
    <property type="entry name" value="EF-hand-dom_pair"/>
</dbReference>
<accession>H3B2C6</accession>
<evidence type="ECO:0000313" key="20">
    <source>
        <dbReference type="Proteomes" id="UP000008672"/>
    </source>
</evidence>
<dbReference type="PANTHER" id="PTHR10336">
    <property type="entry name" value="PHOSPHOINOSITIDE-SPECIFIC PHOSPHOLIPASE C FAMILY PROTEIN"/>
    <property type="match status" value="1"/>
</dbReference>
<feature type="binding site" evidence="12">
    <location>
        <position position="639"/>
    </location>
    <ligand>
        <name>Ca(2+)</name>
        <dbReference type="ChEBI" id="CHEBI:29108"/>
        <label>5</label>
    </ligand>
</feature>
<evidence type="ECO:0000256" key="9">
    <source>
        <dbReference type="ARBA" id="ARBA00023674"/>
    </source>
</evidence>
<dbReference type="PROSITE" id="PS50222">
    <property type="entry name" value="EF_HAND_2"/>
    <property type="match status" value="2"/>
</dbReference>
<evidence type="ECO:0000256" key="11">
    <source>
        <dbReference type="PIRSR" id="PIRSR628391-2"/>
    </source>
</evidence>
<dbReference type="HOGENOM" id="CLU_002738_0_2_1"/>
<feature type="binding site" evidence="12">
    <location>
        <position position="276"/>
    </location>
    <ligand>
        <name>Ca(2+)</name>
        <dbReference type="ChEBI" id="CHEBI:29108"/>
        <label>3</label>
        <note>catalytic</note>
    </ligand>
</feature>
<feature type="binding site" evidence="11">
    <location>
        <position position="373"/>
    </location>
    <ligand>
        <name>substrate</name>
    </ligand>
</feature>
<dbReference type="GlyCosmos" id="H3B2C6">
    <property type="glycosylation" value="1 site, No reported glycans"/>
</dbReference>
<dbReference type="FunCoup" id="H3B2C6">
    <property type="interactions" value="518"/>
</dbReference>
<keyword evidence="14" id="KW-0378">Hydrolase</keyword>
<evidence type="ECO:0000259" key="18">
    <source>
        <dbReference type="PROSITE" id="PS50222"/>
    </source>
</evidence>
<feature type="active site" evidence="10">
    <location>
        <position position="291"/>
    </location>
</feature>
<dbReference type="PROSITE" id="PS50008">
    <property type="entry name" value="PIPLC_Y_DOMAIN"/>
    <property type="match status" value="1"/>
</dbReference>
<feature type="active site" evidence="10">
    <location>
        <position position="246"/>
    </location>
</feature>
<dbReference type="Pfam" id="PF09279">
    <property type="entry name" value="EF-hand_like"/>
    <property type="match status" value="1"/>
</dbReference>
<dbReference type="Gene3D" id="1.10.238.10">
    <property type="entry name" value="EF-hand"/>
    <property type="match status" value="2"/>
</dbReference>
<dbReference type="GO" id="GO:0004435">
    <property type="term" value="F:phosphatidylinositol-4,5-bisphosphate phospholipase C activity"/>
    <property type="evidence" value="ECO:0007669"/>
    <property type="project" value="UniProtKB-EC"/>
</dbReference>
<dbReference type="GO" id="GO:0035556">
    <property type="term" value="P:intracellular signal transduction"/>
    <property type="evidence" value="ECO:0007669"/>
    <property type="project" value="InterPro"/>
</dbReference>
<evidence type="ECO:0000259" key="17">
    <source>
        <dbReference type="PROSITE" id="PS50008"/>
    </source>
</evidence>
<dbReference type="SUPFAM" id="SSF50729">
    <property type="entry name" value="PH domain-like"/>
    <property type="match status" value="1"/>
</dbReference>
<dbReference type="PROSITE" id="PS50003">
    <property type="entry name" value="PH_DOMAIN"/>
    <property type="match status" value="1"/>
</dbReference>
<dbReference type="PROSITE" id="PS50004">
    <property type="entry name" value="C2"/>
    <property type="match status" value="1"/>
</dbReference>
<evidence type="ECO:0000256" key="1">
    <source>
        <dbReference type="ARBA" id="ARBA00004496"/>
    </source>
</evidence>
<keyword evidence="5 12" id="KW-0106">Calcium</keyword>
<reference evidence="19" key="3">
    <citation type="submission" date="2025-09" db="UniProtKB">
        <authorList>
            <consortium name="Ensembl"/>
        </authorList>
    </citation>
    <scope>IDENTIFICATION</scope>
</reference>
<evidence type="ECO:0000313" key="19">
    <source>
        <dbReference type="Ensembl" id="ENSLACP00000016047.1"/>
    </source>
</evidence>
<keyword evidence="7 14" id="KW-0443">Lipid metabolism</keyword>
<dbReference type="eggNOG" id="KOG0169">
    <property type="taxonomic scope" value="Eukaryota"/>
</dbReference>
<dbReference type="OMA" id="HWQREMS"/>
<dbReference type="InterPro" id="IPR000008">
    <property type="entry name" value="C2_dom"/>
</dbReference>
<keyword evidence="4 12" id="KW-0479">Metal-binding</keyword>
<evidence type="ECO:0000256" key="14">
    <source>
        <dbReference type="RuleBase" id="RU361133"/>
    </source>
</evidence>
<feature type="domain" description="EF-hand" evidence="18">
    <location>
        <begin position="76"/>
        <end position="111"/>
    </location>
</feature>